<dbReference type="Proteomes" id="UP001153954">
    <property type="component" value="Unassembled WGS sequence"/>
</dbReference>
<evidence type="ECO:0000313" key="2">
    <source>
        <dbReference type="Proteomes" id="UP001153954"/>
    </source>
</evidence>
<accession>A0AAU9V9Q3</accession>
<name>A0AAU9V9Q3_EUPED</name>
<dbReference type="PANTHER" id="PTHR33559:SF1">
    <property type="entry name" value="PROTEASOME ASSEMBLY CHAPERONE 4"/>
    <property type="match status" value="1"/>
</dbReference>
<sequence>MDIKSSPRKITSKRRVNYRKSSWAIHEFEVWSGELICRAVALRMKDSLLVWIGGREARLSEIALAVPLIVGQGALATALLGEEGGATGLARRLTLALGCQVYVCCGQVFDRFTAPLVERGIVSEIKNHLNSF</sequence>
<dbReference type="EMBL" id="CAKOGL010000030">
    <property type="protein sequence ID" value="CAH2106912.1"/>
    <property type="molecule type" value="Genomic_DNA"/>
</dbReference>
<keyword evidence="2" id="KW-1185">Reference proteome</keyword>
<gene>
    <name evidence="1" type="ORF">EEDITHA_LOCUS20991</name>
</gene>
<reference evidence="1" key="1">
    <citation type="submission" date="2022-03" db="EMBL/GenBank/DDBJ databases">
        <authorList>
            <person name="Tunstrom K."/>
        </authorList>
    </citation>
    <scope>NUCLEOTIDE SEQUENCE</scope>
</reference>
<evidence type="ECO:0000313" key="1">
    <source>
        <dbReference type="EMBL" id="CAH2106912.1"/>
    </source>
</evidence>
<proteinExistence type="predicted"/>
<dbReference type="Pfam" id="PF16093">
    <property type="entry name" value="PAC4"/>
    <property type="match status" value="1"/>
</dbReference>
<dbReference type="PANTHER" id="PTHR33559">
    <property type="entry name" value="PROTEASOME ASSEMBLY CHAPERONE 4"/>
    <property type="match status" value="1"/>
</dbReference>
<comment type="caution">
    <text evidence="1">The sequence shown here is derived from an EMBL/GenBank/DDBJ whole genome shotgun (WGS) entry which is preliminary data.</text>
</comment>
<dbReference type="AlphaFoldDB" id="A0AAU9V9Q3"/>
<dbReference type="InterPro" id="IPR032157">
    <property type="entry name" value="PAC4"/>
</dbReference>
<organism evidence="1 2">
    <name type="scientific">Euphydryas editha</name>
    <name type="common">Edith's checkerspot</name>
    <dbReference type="NCBI Taxonomy" id="104508"/>
    <lineage>
        <taxon>Eukaryota</taxon>
        <taxon>Metazoa</taxon>
        <taxon>Ecdysozoa</taxon>
        <taxon>Arthropoda</taxon>
        <taxon>Hexapoda</taxon>
        <taxon>Insecta</taxon>
        <taxon>Pterygota</taxon>
        <taxon>Neoptera</taxon>
        <taxon>Endopterygota</taxon>
        <taxon>Lepidoptera</taxon>
        <taxon>Glossata</taxon>
        <taxon>Ditrysia</taxon>
        <taxon>Papilionoidea</taxon>
        <taxon>Nymphalidae</taxon>
        <taxon>Nymphalinae</taxon>
        <taxon>Euphydryas</taxon>
    </lineage>
</organism>
<protein>
    <submittedName>
        <fullName evidence="1">Uncharacterized protein</fullName>
    </submittedName>
</protein>
<dbReference type="GO" id="GO:0043248">
    <property type="term" value="P:proteasome assembly"/>
    <property type="evidence" value="ECO:0007669"/>
    <property type="project" value="InterPro"/>
</dbReference>